<name>A0A2D4HYD7_MICLE</name>
<proteinExistence type="predicted"/>
<reference evidence="2" key="2">
    <citation type="submission" date="2017-11" db="EMBL/GenBank/DDBJ databases">
        <title>Coralsnake Venomics: Analyses of Venom Gland Transcriptomes and Proteomes of Six Brazilian Taxa.</title>
        <authorList>
            <person name="Aird S.D."/>
            <person name="Jorge da Silva N."/>
            <person name="Qiu L."/>
            <person name="Villar-Briones A."/>
            <person name="Aparecida-Saddi V."/>
            <person name="Campos-Telles M.P."/>
            <person name="Grau M."/>
            <person name="Mikheyev A.S."/>
        </authorList>
    </citation>
    <scope>NUCLEOTIDE SEQUENCE</scope>
    <source>
        <tissue evidence="2">Venom_gland</tissue>
    </source>
</reference>
<organism evidence="2">
    <name type="scientific">Micrurus lemniscatus lemniscatus</name>
    <dbReference type="NCBI Taxonomy" id="129467"/>
    <lineage>
        <taxon>Eukaryota</taxon>
        <taxon>Metazoa</taxon>
        <taxon>Chordata</taxon>
        <taxon>Craniata</taxon>
        <taxon>Vertebrata</taxon>
        <taxon>Euteleostomi</taxon>
        <taxon>Lepidosauria</taxon>
        <taxon>Squamata</taxon>
        <taxon>Bifurcata</taxon>
        <taxon>Unidentata</taxon>
        <taxon>Episquamata</taxon>
        <taxon>Toxicofera</taxon>
        <taxon>Serpentes</taxon>
        <taxon>Colubroidea</taxon>
        <taxon>Elapidae</taxon>
        <taxon>Elapinae</taxon>
        <taxon>Micrurus</taxon>
    </lineage>
</organism>
<dbReference type="EMBL" id="IACK01065563">
    <property type="protein sequence ID" value="LAA76991.1"/>
    <property type="molecule type" value="Transcribed_RNA"/>
</dbReference>
<accession>A0A2D4HYD7</accession>
<dbReference type="AlphaFoldDB" id="A0A2D4HYD7"/>
<feature type="transmembrane region" description="Helical" evidence="1">
    <location>
        <begin position="15"/>
        <end position="35"/>
    </location>
</feature>
<reference evidence="2" key="1">
    <citation type="submission" date="2017-07" db="EMBL/GenBank/DDBJ databases">
        <authorList>
            <person name="Mikheyev A."/>
            <person name="Grau M."/>
        </authorList>
    </citation>
    <scope>NUCLEOTIDE SEQUENCE</scope>
    <source>
        <tissue evidence="2">Venom_gland</tissue>
    </source>
</reference>
<evidence type="ECO:0000256" key="1">
    <source>
        <dbReference type="SAM" id="Phobius"/>
    </source>
</evidence>
<keyword evidence="1" id="KW-0472">Membrane</keyword>
<evidence type="ECO:0000313" key="2">
    <source>
        <dbReference type="EMBL" id="LAA76991.1"/>
    </source>
</evidence>
<keyword evidence="1" id="KW-1133">Transmembrane helix</keyword>
<sequence length="113" mass="13071">MSTIFLSESQLNCQYTVISNIIAVLTVNSVFLLTFDRYSLCGDAFTSSSRITQLCMKDLMELLKLTCSHFFPQDSVVSERDYESLVMMRMRQASERQKLIEKMKQEDEEEACT</sequence>
<keyword evidence="1" id="KW-0812">Transmembrane</keyword>
<protein>
    <submittedName>
        <fullName evidence="2">Uncharacterized protein</fullName>
    </submittedName>
</protein>